<dbReference type="PANTHER" id="PTHR34427">
    <property type="entry name" value="DUF4283 DOMAIN PROTEIN"/>
    <property type="match status" value="1"/>
</dbReference>
<reference evidence="2 3" key="1">
    <citation type="submission" date="2025-04" db="UniProtKB">
        <authorList>
            <consortium name="RefSeq"/>
        </authorList>
    </citation>
    <scope>IDENTIFICATION</scope>
    <source>
        <strain evidence="2 3">OHB3-1</strain>
    </source>
</reference>
<protein>
    <submittedName>
        <fullName evidence="2 3">Uncharacterized protein LOC111018186</fullName>
    </submittedName>
</protein>
<keyword evidence="1" id="KW-1185">Reference proteome</keyword>
<sequence>MSRNWKSLAEMVKTNKRDMEKEERILDQESAGRKGAGNEEVRRLNWEETIVITRRDFHDDWSRILSYVKEQTESSYIINPFQADKALMKCPSKDLACLLLTNKGWVTFGPVTVKLEAWNPLLHGRAFLFPSYGNWVKIRNIPLHLWSLATFKAIGNALGGFIDYDDNNSCFIECFDVAIKVKSNYCGFIPAEISSMDGPLCFQAKVVSFEDSKWLARKDVGIHGGFSSEAARSFHQGSAEQSANSIDRWRLENGCNYPGVNIQYPNFIPFKSARNGGSKLYFRATRSFLHENAKRRERKKWDPGLTLKRIKINCLGLCARKTQMPTFPEVTRKRQKKKKE</sequence>
<gene>
    <name evidence="2 3" type="primary">LOC111018186</name>
</gene>
<dbReference type="KEGG" id="mcha:111018186"/>
<organism evidence="1 3">
    <name type="scientific">Momordica charantia</name>
    <name type="common">Bitter gourd</name>
    <name type="synonym">Balsam pear</name>
    <dbReference type="NCBI Taxonomy" id="3673"/>
    <lineage>
        <taxon>Eukaryota</taxon>
        <taxon>Viridiplantae</taxon>
        <taxon>Streptophyta</taxon>
        <taxon>Embryophyta</taxon>
        <taxon>Tracheophyta</taxon>
        <taxon>Spermatophyta</taxon>
        <taxon>Magnoliopsida</taxon>
        <taxon>eudicotyledons</taxon>
        <taxon>Gunneridae</taxon>
        <taxon>Pentapetalae</taxon>
        <taxon>rosids</taxon>
        <taxon>fabids</taxon>
        <taxon>Cucurbitales</taxon>
        <taxon>Cucurbitaceae</taxon>
        <taxon>Momordiceae</taxon>
        <taxon>Momordica</taxon>
    </lineage>
</organism>
<dbReference type="Proteomes" id="UP000504603">
    <property type="component" value="Unplaced"/>
</dbReference>
<dbReference type="OrthoDB" id="1937106at2759"/>
<dbReference type="GeneID" id="111018186"/>
<dbReference type="AlphaFoldDB" id="A0A6J1D6X4"/>
<accession>A0A6J1D6X4</accession>
<dbReference type="RefSeq" id="XP_022149860.1">
    <property type="nucleotide sequence ID" value="XM_022294168.1"/>
</dbReference>
<name>A0A6J1D6X4_MOMCH</name>
<dbReference type="PANTHER" id="PTHR34427:SF5">
    <property type="entry name" value="DUF4283 DOMAIN-CONTAINING PROTEIN"/>
    <property type="match status" value="1"/>
</dbReference>
<dbReference type="RefSeq" id="XP_022149859.1">
    <property type="nucleotide sequence ID" value="XM_022294167.1"/>
</dbReference>
<evidence type="ECO:0000313" key="1">
    <source>
        <dbReference type="Proteomes" id="UP000504603"/>
    </source>
</evidence>
<evidence type="ECO:0000313" key="3">
    <source>
        <dbReference type="RefSeq" id="XP_022149860.1"/>
    </source>
</evidence>
<proteinExistence type="predicted"/>
<evidence type="ECO:0000313" key="2">
    <source>
        <dbReference type="RefSeq" id="XP_022149859.1"/>
    </source>
</evidence>